<reference evidence="2 3" key="1">
    <citation type="journal article" date="2023" name="Plants (Basel)">
        <title>Bridging the Gap: Combining Genomics and Transcriptomics Approaches to Understand Stylosanthes scabra, an Orphan Legume from the Brazilian Caatinga.</title>
        <authorList>
            <person name="Ferreira-Neto J.R.C."/>
            <person name="da Silva M.D."/>
            <person name="Binneck E."/>
            <person name="de Melo N.F."/>
            <person name="da Silva R.H."/>
            <person name="de Melo A.L.T.M."/>
            <person name="Pandolfi V."/>
            <person name="Bustamante F.O."/>
            <person name="Brasileiro-Vidal A.C."/>
            <person name="Benko-Iseppon A.M."/>
        </authorList>
    </citation>
    <scope>NUCLEOTIDE SEQUENCE [LARGE SCALE GENOMIC DNA]</scope>
    <source>
        <tissue evidence="2">Leaves</tissue>
    </source>
</reference>
<organism evidence="2 3">
    <name type="scientific">Stylosanthes scabra</name>
    <dbReference type="NCBI Taxonomy" id="79078"/>
    <lineage>
        <taxon>Eukaryota</taxon>
        <taxon>Viridiplantae</taxon>
        <taxon>Streptophyta</taxon>
        <taxon>Embryophyta</taxon>
        <taxon>Tracheophyta</taxon>
        <taxon>Spermatophyta</taxon>
        <taxon>Magnoliopsida</taxon>
        <taxon>eudicotyledons</taxon>
        <taxon>Gunneridae</taxon>
        <taxon>Pentapetalae</taxon>
        <taxon>rosids</taxon>
        <taxon>fabids</taxon>
        <taxon>Fabales</taxon>
        <taxon>Fabaceae</taxon>
        <taxon>Papilionoideae</taxon>
        <taxon>50 kb inversion clade</taxon>
        <taxon>dalbergioids sensu lato</taxon>
        <taxon>Dalbergieae</taxon>
        <taxon>Pterocarpus clade</taxon>
        <taxon>Stylosanthes</taxon>
    </lineage>
</organism>
<proteinExistence type="predicted"/>
<evidence type="ECO:0000256" key="1">
    <source>
        <dbReference type="SAM" id="MobiDB-lite"/>
    </source>
</evidence>
<evidence type="ECO:0000313" key="2">
    <source>
        <dbReference type="EMBL" id="MED6114278.1"/>
    </source>
</evidence>
<evidence type="ECO:0008006" key="4">
    <source>
        <dbReference type="Google" id="ProtNLM"/>
    </source>
</evidence>
<feature type="compositionally biased region" description="Polar residues" evidence="1">
    <location>
        <begin position="168"/>
        <end position="180"/>
    </location>
</feature>
<feature type="region of interest" description="Disordered" evidence="1">
    <location>
        <begin position="226"/>
        <end position="285"/>
    </location>
</feature>
<accession>A0ABU6QR39</accession>
<keyword evidence="3" id="KW-1185">Reference proteome</keyword>
<evidence type="ECO:0000313" key="3">
    <source>
        <dbReference type="Proteomes" id="UP001341840"/>
    </source>
</evidence>
<gene>
    <name evidence="2" type="ORF">PIB30_078774</name>
</gene>
<comment type="caution">
    <text evidence="2">The sequence shown here is derived from an EMBL/GenBank/DDBJ whole genome shotgun (WGS) entry which is preliminary data.</text>
</comment>
<dbReference type="Proteomes" id="UP001341840">
    <property type="component" value="Unassembled WGS sequence"/>
</dbReference>
<protein>
    <recommendedName>
        <fullName evidence="4">DUF4283 domain-containing protein</fullName>
    </recommendedName>
</protein>
<feature type="region of interest" description="Disordered" evidence="1">
    <location>
        <begin position="344"/>
        <end position="365"/>
    </location>
</feature>
<name>A0ABU6QR39_9FABA</name>
<feature type="compositionally biased region" description="Basic and acidic residues" evidence="1">
    <location>
        <begin position="240"/>
        <end position="250"/>
    </location>
</feature>
<feature type="region of interest" description="Disordered" evidence="1">
    <location>
        <begin position="167"/>
        <end position="194"/>
    </location>
</feature>
<dbReference type="EMBL" id="JASCZI010001098">
    <property type="protein sequence ID" value="MED6114278.1"/>
    <property type="molecule type" value="Genomic_DNA"/>
</dbReference>
<sequence length="365" mass="42024">MAELEEDTNQNILNYNEDDPEPIILFETKDFFFSKETDLEKVLKGNPWTFINSWLLLKKWDRKEEPEFRESELKVKIWEVKNCHDEAACGKTTMDEKNGINRSKNLGPWMKAEERGYQINTKMDRSPKEDNSNTTNKEQLHKRFNEMLMKKMADLSVMEPQCSVMGKDSSQAPVLESQETSSEKDLGCTNKKGTNLHLQLNNNEQTNTNEEGTNTISRNMYINRKTAENNAKPQQPEMEEATHEEREEGNAKALNASTNTSKKAKPKIDVKKWKRQARDVATATSNDKEHTWIQVPKRKVGVTETMEIDEQRSKLMKGTPSHDFPTVELMISPADINENHKFELSRAWEPLGSSSSKQAHKGERS</sequence>